<sequence length="199" mass="22269">MQKIFASLFIFITLITLNPSSALAEDKPVHLLTQTHQIEAKALDPRAIVLKDYLAKHNSPMQDNAQDFIDAADKYGVDWKLVPAIAGVESTFGKRIPGGYNAYGWGVYGDNAIYFKSWKDGIYTLNKGLKENYINKGLTNPYAMNRVYAASPRWGGNVSYFIADIERFSQSYNLNIELPEGKSEELSKIYTSSAKLALK</sequence>
<dbReference type="Proteomes" id="UP000034448">
    <property type="component" value="Unassembled WGS sequence"/>
</dbReference>
<comment type="caution">
    <text evidence="2">The sequence shown here is derived from an EMBL/GenBank/DDBJ whole genome shotgun (WGS) entry which is preliminary data.</text>
</comment>
<dbReference type="SUPFAM" id="SSF53955">
    <property type="entry name" value="Lysozyme-like"/>
    <property type="match status" value="1"/>
</dbReference>
<dbReference type="EMBL" id="LBSJ01000029">
    <property type="protein sequence ID" value="KKQ14778.1"/>
    <property type="molecule type" value="Genomic_DNA"/>
</dbReference>
<evidence type="ECO:0000256" key="1">
    <source>
        <dbReference type="SAM" id="SignalP"/>
    </source>
</evidence>
<dbReference type="InterPro" id="IPR023346">
    <property type="entry name" value="Lysozyme-like_dom_sf"/>
</dbReference>
<organism evidence="2 3">
    <name type="scientific">Candidatus Daviesbacteria bacterium GW2011_GWA1_36_8</name>
    <dbReference type="NCBI Taxonomy" id="1618417"/>
    <lineage>
        <taxon>Bacteria</taxon>
        <taxon>Candidatus Daviesiibacteriota</taxon>
    </lineage>
</organism>
<gene>
    <name evidence="2" type="ORF">US28_C0029G0003</name>
</gene>
<evidence type="ECO:0008006" key="4">
    <source>
        <dbReference type="Google" id="ProtNLM"/>
    </source>
</evidence>
<evidence type="ECO:0000313" key="3">
    <source>
        <dbReference type="Proteomes" id="UP000034448"/>
    </source>
</evidence>
<reference evidence="2 3" key="1">
    <citation type="journal article" date="2015" name="Nature">
        <title>rRNA introns, odd ribosomes, and small enigmatic genomes across a large radiation of phyla.</title>
        <authorList>
            <person name="Brown C.T."/>
            <person name="Hug L.A."/>
            <person name="Thomas B.C."/>
            <person name="Sharon I."/>
            <person name="Castelle C.J."/>
            <person name="Singh A."/>
            <person name="Wilkins M.J."/>
            <person name="Williams K.H."/>
            <person name="Banfield J.F."/>
        </authorList>
    </citation>
    <scope>NUCLEOTIDE SEQUENCE [LARGE SCALE GENOMIC DNA]</scope>
</reference>
<protein>
    <recommendedName>
        <fullName evidence="4">Mannosyl-glycoprotein endo-beta-N-acetylglucosamidase-like domain-containing protein</fullName>
    </recommendedName>
</protein>
<keyword evidence="1" id="KW-0732">Signal</keyword>
<dbReference type="AlphaFoldDB" id="A0A0G0F6H0"/>
<dbReference type="Gene3D" id="1.10.530.10">
    <property type="match status" value="1"/>
</dbReference>
<evidence type="ECO:0000313" key="2">
    <source>
        <dbReference type="EMBL" id="KKQ14778.1"/>
    </source>
</evidence>
<proteinExistence type="predicted"/>
<accession>A0A0G0F6H0</accession>
<name>A0A0G0F6H0_9BACT</name>
<feature type="signal peptide" evidence="1">
    <location>
        <begin position="1"/>
        <end position="24"/>
    </location>
</feature>
<feature type="chain" id="PRO_5002531919" description="Mannosyl-glycoprotein endo-beta-N-acetylglucosamidase-like domain-containing protein" evidence="1">
    <location>
        <begin position="25"/>
        <end position="199"/>
    </location>
</feature>